<evidence type="ECO:0000313" key="2">
    <source>
        <dbReference type="Proteomes" id="UP001320209"/>
    </source>
</evidence>
<dbReference type="InterPro" id="IPR023214">
    <property type="entry name" value="HAD_sf"/>
</dbReference>
<dbReference type="EMBL" id="AP025225">
    <property type="protein sequence ID" value="BDB96398.1"/>
    <property type="molecule type" value="Genomic_DNA"/>
</dbReference>
<organism evidence="1 2">
    <name type="scientific">Candidatus Hydrogenosomobacter endosymbioticus</name>
    <dbReference type="NCBI Taxonomy" id="2558174"/>
    <lineage>
        <taxon>Bacteria</taxon>
        <taxon>Pseudomonadati</taxon>
        <taxon>Pseudomonadota</taxon>
        <taxon>Alphaproteobacteria</taxon>
        <taxon>Holosporales</taxon>
        <taxon>Holosporaceae</taxon>
        <taxon>Candidatus Hydrogenosomobacter</taxon>
    </lineage>
</organism>
<keyword evidence="2" id="KW-1185">Reference proteome</keyword>
<protein>
    <submittedName>
        <fullName evidence="1">Uncharacterized protein</fullName>
    </submittedName>
</protein>
<name>A0ABN6L3E9_9PROT</name>
<gene>
    <name evidence="1" type="ORF">HYD_5310</name>
</gene>
<evidence type="ECO:0000313" key="1">
    <source>
        <dbReference type="EMBL" id="BDB96398.1"/>
    </source>
</evidence>
<accession>A0ABN6L3E9</accession>
<reference evidence="1" key="1">
    <citation type="submission" date="2021-10" db="EMBL/GenBank/DDBJ databases">
        <title>Genome Sequence of The Candidatus Hydrogeosomobacter endosymbioticus, an Intracellular Bacterial Symbiont of the Anaerobic Ciliate GW7.</title>
        <authorList>
            <person name="Shiohama Y."/>
            <person name="Shinzato N."/>
        </authorList>
    </citation>
    <scope>NUCLEOTIDE SEQUENCE [LARGE SCALE GENOMIC DNA]</scope>
    <source>
        <strain evidence="1">200920</strain>
    </source>
</reference>
<dbReference type="Gene3D" id="3.40.50.1000">
    <property type="entry name" value="HAD superfamily/HAD-like"/>
    <property type="match status" value="1"/>
</dbReference>
<dbReference type="Proteomes" id="UP001320209">
    <property type="component" value="Chromosome"/>
</dbReference>
<proteinExistence type="predicted"/>
<sequence>MVRNMDFPICVDLDGTLLRGSTLPMVARLYLEQRLFLLKDFSSVRWAAVKKSVCSRIDFSGQVFEFRAGLVSFLKERRDCGIKIFLVTGADQKVADEVAGRIGLFHDAIGSDGFRHLVGRNKARYLAERFGKFRFAYIGDSYRDMFVWRYASEIIIVKNSWILVSVLSAIKRREQNMICRFVD</sequence>
<dbReference type="InterPro" id="IPR036412">
    <property type="entry name" value="HAD-like_sf"/>
</dbReference>
<dbReference type="SUPFAM" id="SSF56784">
    <property type="entry name" value="HAD-like"/>
    <property type="match status" value="1"/>
</dbReference>